<feature type="compositionally biased region" description="Pro residues" evidence="1">
    <location>
        <begin position="136"/>
        <end position="145"/>
    </location>
</feature>
<keyword evidence="3" id="KW-1185">Reference proteome</keyword>
<dbReference type="EMBL" id="JANKHO010003595">
    <property type="protein sequence ID" value="KAJ3482307.1"/>
    <property type="molecule type" value="Genomic_DNA"/>
</dbReference>
<comment type="caution">
    <text evidence="2">The sequence shown here is derived from an EMBL/GenBank/DDBJ whole genome shotgun (WGS) entry which is preliminary data.</text>
</comment>
<evidence type="ECO:0000313" key="3">
    <source>
        <dbReference type="Proteomes" id="UP001148786"/>
    </source>
</evidence>
<proteinExistence type="predicted"/>
<evidence type="ECO:0000313" key="2">
    <source>
        <dbReference type="EMBL" id="KAJ3482307.1"/>
    </source>
</evidence>
<gene>
    <name evidence="2" type="ORF">NLJ89_g12148</name>
</gene>
<sequence>MVVVAVAGLEVAGWCTALNHTSEYRQDSGRAVAKVVEQEHMGIDFVAGYRTGKGQEARSAGSSLVVVVSVNWLELAKAAGAVEAEEEEIVAYLSGSSMQKHCQETVLIGAVGAVVQAASQPTEEMMRIQTASSPSPASPPTPRAL</sequence>
<evidence type="ECO:0000256" key="1">
    <source>
        <dbReference type="SAM" id="MobiDB-lite"/>
    </source>
</evidence>
<reference evidence="2" key="1">
    <citation type="submission" date="2022-07" db="EMBL/GenBank/DDBJ databases">
        <title>Genome Sequence of Agrocybe chaxingu.</title>
        <authorList>
            <person name="Buettner E."/>
        </authorList>
    </citation>
    <scope>NUCLEOTIDE SEQUENCE</scope>
    <source>
        <strain evidence="2">MP-N11</strain>
    </source>
</reference>
<dbReference type="Proteomes" id="UP001148786">
    <property type="component" value="Unassembled WGS sequence"/>
</dbReference>
<protein>
    <submittedName>
        <fullName evidence="2">Uncharacterized protein</fullName>
    </submittedName>
</protein>
<feature type="region of interest" description="Disordered" evidence="1">
    <location>
        <begin position="124"/>
        <end position="145"/>
    </location>
</feature>
<dbReference type="AlphaFoldDB" id="A0A9W8MME4"/>
<accession>A0A9W8MME4</accession>
<organism evidence="2 3">
    <name type="scientific">Agrocybe chaxingu</name>
    <dbReference type="NCBI Taxonomy" id="84603"/>
    <lineage>
        <taxon>Eukaryota</taxon>
        <taxon>Fungi</taxon>
        <taxon>Dikarya</taxon>
        <taxon>Basidiomycota</taxon>
        <taxon>Agaricomycotina</taxon>
        <taxon>Agaricomycetes</taxon>
        <taxon>Agaricomycetidae</taxon>
        <taxon>Agaricales</taxon>
        <taxon>Agaricineae</taxon>
        <taxon>Strophariaceae</taxon>
        <taxon>Agrocybe</taxon>
    </lineage>
</organism>
<name>A0A9W8MME4_9AGAR</name>